<gene>
    <name evidence="1" type="ORF">NBRC111893_1853</name>
</gene>
<keyword evidence="1" id="KW-0378">Hydrolase</keyword>
<keyword evidence="2" id="KW-1185">Reference proteome</keyword>
<accession>A0A401FMZ5</accession>
<dbReference type="GO" id="GO:0009002">
    <property type="term" value="F:serine-type D-Ala-D-Ala carboxypeptidase activity"/>
    <property type="evidence" value="ECO:0007669"/>
    <property type="project" value="UniProtKB-EC"/>
</dbReference>
<dbReference type="AlphaFoldDB" id="A0A401FMZ5"/>
<dbReference type="EMBL" id="BEXA01000003">
    <property type="protein sequence ID" value="GAY73707.1"/>
    <property type="molecule type" value="Genomic_DNA"/>
</dbReference>
<name>A0A401FMZ5_9LACO</name>
<evidence type="ECO:0000313" key="1">
    <source>
        <dbReference type="EMBL" id="GAY73707.1"/>
    </source>
</evidence>
<keyword evidence="1" id="KW-0121">Carboxypeptidase</keyword>
<dbReference type="EC" id="3.4.16.4" evidence="1"/>
<keyword evidence="1" id="KW-0645">Protease</keyword>
<comment type="caution">
    <text evidence="1">The sequence shown here is derived from an EMBL/GenBank/DDBJ whole genome shotgun (WGS) entry which is preliminary data.</text>
</comment>
<proteinExistence type="predicted"/>
<dbReference type="RefSeq" id="WP_125008565.1">
    <property type="nucleotide sequence ID" value="NZ_BEXA01000003.1"/>
</dbReference>
<evidence type="ECO:0000313" key="2">
    <source>
        <dbReference type="Proteomes" id="UP000286974"/>
    </source>
</evidence>
<protein>
    <submittedName>
        <fullName evidence="1">D-alanyl-D-alanine carboxypeptidase</fullName>
        <ecNumber evidence="1">3.4.16.4</ecNumber>
    </submittedName>
</protein>
<sequence length="377" mass="42627">MIKRVKFTHILVTIGTMLVIIFASANASAAIKFRQISQVSYSSKPEDNAYHTRNLSKSTWVYNSDQKKPFSKRVFNLKSYPDTTWFISSTVRTYNKGKTADYYEIANKTGNLRGYVKTSALAKGFSPNGYQIIKEYWGNQRATFHIKNPKANLYVWNWNHTKKRANLKNYPGMNLSRSETVIMQHNNQQSKYYCLSGSLDGTNKSVNGYVAAKDLLIGKNPNHTGMKIVNIDEFVNNTDFNNYLKTGTNQKLAREVLDLFPNSQPDLGLSKIAVYNYGGIFNYDGDIEPISTTGYSDFISFPEIQKNLYKNSSASNATKISIIKNGLKKLGYTDAKRKSFKGYKLGIQIINNIKSYDSISGNGRNNSYVFILGKSNK</sequence>
<dbReference type="Proteomes" id="UP000286974">
    <property type="component" value="Unassembled WGS sequence"/>
</dbReference>
<organism evidence="1 2">
    <name type="scientific">Lentilactobacillus kosonis</name>
    <dbReference type="NCBI Taxonomy" id="2810561"/>
    <lineage>
        <taxon>Bacteria</taxon>
        <taxon>Bacillati</taxon>
        <taxon>Bacillota</taxon>
        <taxon>Bacilli</taxon>
        <taxon>Lactobacillales</taxon>
        <taxon>Lactobacillaceae</taxon>
        <taxon>Lentilactobacillus</taxon>
    </lineage>
</organism>
<dbReference type="OrthoDB" id="2316095at2"/>
<reference evidence="1 2" key="1">
    <citation type="submission" date="2017-11" db="EMBL/GenBank/DDBJ databases">
        <title>Draft Genome Sequence of Lactobacillus curieae NBRC 111893 isolated from Koso, a Japanese sugar-Vegetable Fermented Beverage.</title>
        <authorList>
            <person name="Chiou T.Y."/>
            <person name="Oshima K."/>
            <person name="Suda W."/>
            <person name="Hattori M."/>
            <person name="Takahashi T."/>
        </authorList>
    </citation>
    <scope>NUCLEOTIDE SEQUENCE [LARGE SCALE GENOMIC DNA]</scope>
    <source>
        <strain evidence="1 2">NBRC111893</strain>
    </source>
</reference>